<dbReference type="InterPro" id="IPR053525">
    <property type="entry name" value="Sortase_D"/>
</dbReference>
<dbReference type="CDD" id="cd05828">
    <property type="entry name" value="Sortase_D_1"/>
    <property type="match status" value="1"/>
</dbReference>
<dbReference type="NCBIfam" id="TIGR01076">
    <property type="entry name" value="sortase_fam"/>
    <property type="match status" value="1"/>
</dbReference>
<accession>A0ABW6K994</accession>
<keyword evidence="1" id="KW-0378">Hydrolase</keyword>
<keyword evidence="3" id="KW-1185">Reference proteome</keyword>
<evidence type="ECO:0000313" key="3">
    <source>
        <dbReference type="Proteomes" id="UP001601059"/>
    </source>
</evidence>
<dbReference type="SUPFAM" id="SSF63817">
    <property type="entry name" value="Sortase"/>
    <property type="match status" value="1"/>
</dbReference>
<gene>
    <name evidence="2" type="ORF">ACFYKX_01485</name>
</gene>
<dbReference type="EMBL" id="JBIACK010000001">
    <property type="protein sequence ID" value="MFE8699287.1"/>
    <property type="molecule type" value="Genomic_DNA"/>
</dbReference>
<dbReference type="RefSeq" id="WP_389357364.1">
    <property type="nucleotide sequence ID" value="NZ_JBIACK010000001.1"/>
</dbReference>
<dbReference type="Gene3D" id="2.40.260.10">
    <property type="entry name" value="Sortase"/>
    <property type="match status" value="1"/>
</dbReference>
<comment type="caution">
    <text evidence="2">The sequence shown here is derived from an EMBL/GenBank/DDBJ whole genome shotgun (WGS) entry which is preliminary data.</text>
</comment>
<dbReference type="InterPro" id="IPR041999">
    <property type="entry name" value="Sortase_D_1"/>
</dbReference>
<dbReference type="InterPro" id="IPR005754">
    <property type="entry name" value="Sortase"/>
</dbReference>
<dbReference type="NCBIfam" id="NF033746">
    <property type="entry name" value="class_D_sortase"/>
    <property type="match status" value="1"/>
</dbReference>
<reference evidence="2 3" key="1">
    <citation type="submission" date="2024-08" db="EMBL/GenBank/DDBJ databases">
        <title>Two novel Cytobacillus novel species.</title>
        <authorList>
            <person name="Liu G."/>
        </authorList>
    </citation>
    <scope>NUCLEOTIDE SEQUENCE [LARGE SCALE GENOMIC DNA]</scope>
    <source>
        <strain evidence="2 3">FJAT-54145</strain>
    </source>
</reference>
<dbReference type="Proteomes" id="UP001601059">
    <property type="component" value="Unassembled WGS sequence"/>
</dbReference>
<dbReference type="InterPro" id="IPR023365">
    <property type="entry name" value="Sortase_dom-sf"/>
</dbReference>
<evidence type="ECO:0000313" key="2">
    <source>
        <dbReference type="EMBL" id="MFE8699287.1"/>
    </source>
</evidence>
<protein>
    <submittedName>
        <fullName evidence="2">Class D sortase</fullName>
    </submittedName>
</protein>
<evidence type="ECO:0000256" key="1">
    <source>
        <dbReference type="ARBA" id="ARBA00022801"/>
    </source>
</evidence>
<sequence length="205" mass="23059">MKADFSRVISLTLITFGLLIVGWNSISFLQGYLSVENIEYTKADVERVSQPQMKGKELKKKELTLYPNKPLEGEKLGELTIPKLNRVFPIYEGTSAEVLKKGVGHFSKSVLPGESNNSILSGHRDTVFRGLGELKIHDPLVVTTDFGEFLYKIRRIKIVDAEDRTVMTPKPKGTLTVTTCYPFYFIGDAPQRYVITADLISSKRN</sequence>
<organism evidence="2 3">
    <name type="scientific">Cytobacillus spartinae</name>
    <dbReference type="NCBI Taxonomy" id="3299023"/>
    <lineage>
        <taxon>Bacteria</taxon>
        <taxon>Bacillati</taxon>
        <taxon>Bacillota</taxon>
        <taxon>Bacilli</taxon>
        <taxon>Bacillales</taxon>
        <taxon>Bacillaceae</taxon>
        <taxon>Cytobacillus</taxon>
    </lineage>
</organism>
<name>A0ABW6K994_9BACI</name>
<dbReference type="Pfam" id="PF04203">
    <property type="entry name" value="Sortase"/>
    <property type="match status" value="1"/>
</dbReference>
<proteinExistence type="predicted"/>